<dbReference type="PANTHER" id="PTHR10792:SF8">
    <property type="entry name" value="RIBOSOME BIOGENESIS PROTEIN RLP24-RELATED"/>
    <property type="match status" value="1"/>
</dbReference>
<evidence type="ECO:0000313" key="4">
    <source>
        <dbReference type="Proteomes" id="UP000002051"/>
    </source>
</evidence>
<dbReference type="EnsemblPlants" id="KEH28031">
    <property type="protein sequence ID" value="KEH28031"/>
    <property type="gene ID" value="MTR_5g459570"/>
</dbReference>
<reference evidence="2 4" key="2">
    <citation type="journal article" date="2014" name="BMC Genomics">
        <title>An improved genome release (version Mt4.0) for the model legume Medicago truncatula.</title>
        <authorList>
            <person name="Tang H."/>
            <person name="Krishnakumar V."/>
            <person name="Bidwell S."/>
            <person name="Rosen B."/>
            <person name="Chan A."/>
            <person name="Zhou S."/>
            <person name="Gentzbittel L."/>
            <person name="Childs K.L."/>
            <person name="Yandell M."/>
            <person name="Gundlach H."/>
            <person name="Mayer K.F."/>
            <person name="Schwartz D.C."/>
            <person name="Town C.D."/>
        </authorList>
    </citation>
    <scope>GENOME REANNOTATION</scope>
    <source>
        <strain evidence="2">A17</strain>
        <strain evidence="3 4">cv. Jemalong A17</strain>
    </source>
</reference>
<reference evidence="3" key="3">
    <citation type="submission" date="2015-04" db="UniProtKB">
        <authorList>
            <consortium name="EnsemblPlants"/>
        </authorList>
    </citation>
    <scope>IDENTIFICATION</scope>
    <source>
        <strain evidence="3">cv. Jemalong A17</strain>
    </source>
</reference>
<sequence length="643" mass="72279">MASSSSAGGSSSNMDIDTPAYEIKGRTMSIEEWDLIIQAENPVDFTSLTHHGCDLVRFYKKQKLMSYFSLLNGPTYEVLVRQFWVRASVFDKVAAKQEEAQMILVDPTLEGKTREEMGLLAFTGTEIRSNVMGIPVTINEHVIAQAMRRDASGTYDGEEIPNPRTSPWKEIVNNTIYGSKDAKPYSTLSMEKKMLLKIQNENIFPKGGGNDQPSLGHKVFLHHTISQETTMNVPKYMFKYMIKELKKSQMENRKFVPYGRLLSIIFQEGGLLSALKDVGIYDNQKLGAVTGKIINGATLVKMRLISTCKKLDTDMHESDVISDLVTHHIPICKKDPLDVQRAYILDYYKSYNKKISLKDIPEEMYGGDLPVAKGRKSKKKQITKEEYLAEDATEVGAQKHKKAKKEKSAMSTILEEVEDLDDVPLIRKRTRSTQETAEQPASEQAGSEQAASDQAASEKPSSPKNKREAALQTIQRKRSNLTRNLKTAEGRREEMLKELEENWDEDSSPKKAKRTATSEPIVMPSFEMTEEMRQYAREVSASKIAEKKRLKEVFEKERDERLKAAGYVPTPDIAALASELETVQYGATLLSQALKNKQASGATSSDPVSTAPEAIHPEAHLYLYPLHPLHHPQNQMTNPLANI</sequence>
<gene>
    <name evidence="2" type="ordered locus">MTR_5g459570</name>
</gene>
<evidence type="ECO:0000256" key="1">
    <source>
        <dbReference type="SAM" id="MobiDB-lite"/>
    </source>
</evidence>
<name>A0A072UF16_MEDTR</name>
<keyword evidence="4" id="KW-1185">Reference proteome</keyword>
<organism evidence="2 4">
    <name type="scientific">Medicago truncatula</name>
    <name type="common">Barrel medic</name>
    <name type="synonym">Medicago tribuloides</name>
    <dbReference type="NCBI Taxonomy" id="3880"/>
    <lineage>
        <taxon>Eukaryota</taxon>
        <taxon>Viridiplantae</taxon>
        <taxon>Streptophyta</taxon>
        <taxon>Embryophyta</taxon>
        <taxon>Tracheophyta</taxon>
        <taxon>Spermatophyta</taxon>
        <taxon>Magnoliopsida</taxon>
        <taxon>eudicotyledons</taxon>
        <taxon>Gunneridae</taxon>
        <taxon>Pentapetalae</taxon>
        <taxon>rosids</taxon>
        <taxon>fabids</taxon>
        <taxon>Fabales</taxon>
        <taxon>Fabaceae</taxon>
        <taxon>Papilionoideae</taxon>
        <taxon>50 kb inversion clade</taxon>
        <taxon>NPAAA clade</taxon>
        <taxon>Hologalegina</taxon>
        <taxon>IRL clade</taxon>
        <taxon>Trifolieae</taxon>
        <taxon>Medicago</taxon>
    </lineage>
</organism>
<proteinExistence type="predicted"/>
<evidence type="ECO:0000313" key="3">
    <source>
        <dbReference type="EnsemblPlants" id="KEH28031"/>
    </source>
</evidence>
<dbReference type="EMBL" id="CM001221">
    <property type="protein sequence ID" value="KEH28031.1"/>
    <property type="molecule type" value="Genomic_DNA"/>
</dbReference>
<feature type="region of interest" description="Disordered" evidence="1">
    <location>
        <begin position="431"/>
        <end position="491"/>
    </location>
</feature>
<evidence type="ECO:0000313" key="2">
    <source>
        <dbReference type="EMBL" id="KEH28031.1"/>
    </source>
</evidence>
<dbReference type="InterPro" id="IPR056366">
    <property type="entry name" value="Ribosomal_eL24"/>
</dbReference>
<dbReference type="GO" id="GO:0003735">
    <property type="term" value="F:structural constituent of ribosome"/>
    <property type="evidence" value="ECO:0007669"/>
    <property type="project" value="InterPro"/>
</dbReference>
<dbReference type="HOGENOM" id="CLU_015296_2_0_1"/>
<dbReference type="PANTHER" id="PTHR10792">
    <property type="entry name" value="60S RIBOSOMAL PROTEIN L24"/>
    <property type="match status" value="1"/>
</dbReference>
<reference evidence="2 4" key="1">
    <citation type="journal article" date="2011" name="Nature">
        <title>The Medicago genome provides insight into the evolution of rhizobial symbioses.</title>
        <authorList>
            <person name="Young N.D."/>
            <person name="Debelle F."/>
            <person name="Oldroyd G.E."/>
            <person name="Geurts R."/>
            <person name="Cannon S.B."/>
            <person name="Udvardi M.K."/>
            <person name="Benedito V.A."/>
            <person name="Mayer K.F."/>
            <person name="Gouzy J."/>
            <person name="Schoof H."/>
            <person name="Van de Peer Y."/>
            <person name="Proost S."/>
            <person name="Cook D.R."/>
            <person name="Meyers B.C."/>
            <person name="Spannagl M."/>
            <person name="Cheung F."/>
            <person name="De Mita S."/>
            <person name="Krishnakumar V."/>
            <person name="Gundlach H."/>
            <person name="Zhou S."/>
            <person name="Mudge J."/>
            <person name="Bharti A.K."/>
            <person name="Murray J.D."/>
            <person name="Naoumkina M.A."/>
            <person name="Rosen B."/>
            <person name="Silverstein K.A."/>
            <person name="Tang H."/>
            <person name="Rombauts S."/>
            <person name="Zhao P.X."/>
            <person name="Zhou P."/>
            <person name="Barbe V."/>
            <person name="Bardou P."/>
            <person name="Bechner M."/>
            <person name="Bellec A."/>
            <person name="Berger A."/>
            <person name="Berges H."/>
            <person name="Bidwell S."/>
            <person name="Bisseling T."/>
            <person name="Choisne N."/>
            <person name="Couloux A."/>
            <person name="Denny R."/>
            <person name="Deshpande S."/>
            <person name="Dai X."/>
            <person name="Doyle J.J."/>
            <person name="Dudez A.M."/>
            <person name="Farmer A.D."/>
            <person name="Fouteau S."/>
            <person name="Franken C."/>
            <person name="Gibelin C."/>
            <person name="Gish J."/>
            <person name="Goldstein S."/>
            <person name="Gonzalez A.J."/>
            <person name="Green P.J."/>
            <person name="Hallab A."/>
            <person name="Hartog M."/>
            <person name="Hua A."/>
            <person name="Humphray S.J."/>
            <person name="Jeong D.H."/>
            <person name="Jing Y."/>
            <person name="Jocker A."/>
            <person name="Kenton S.M."/>
            <person name="Kim D.J."/>
            <person name="Klee K."/>
            <person name="Lai H."/>
            <person name="Lang C."/>
            <person name="Lin S."/>
            <person name="Macmil S.L."/>
            <person name="Magdelenat G."/>
            <person name="Matthews L."/>
            <person name="McCorrison J."/>
            <person name="Monaghan E.L."/>
            <person name="Mun J.H."/>
            <person name="Najar F.Z."/>
            <person name="Nicholson C."/>
            <person name="Noirot C."/>
            <person name="O'Bleness M."/>
            <person name="Paule C.R."/>
            <person name="Poulain J."/>
            <person name="Prion F."/>
            <person name="Qin B."/>
            <person name="Qu C."/>
            <person name="Retzel E.F."/>
            <person name="Riddle C."/>
            <person name="Sallet E."/>
            <person name="Samain S."/>
            <person name="Samson N."/>
            <person name="Sanders I."/>
            <person name="Saurat O."/>
            <person name="Scarpelli C."/>
            <person name="Schiex T."/>
            <person name="Segurens B."/>
            <person name="Severin A.J."/>
            <person name="Sherrier D.J."/>
            <person name="Shi R."/>
            <person name="Sims S."/>
            <person name="Singer S.R."/>
            <person name="Sinharoy S."/>
            <person name="Sterck L."/>
            <person name="Viollet A."/>
            <person name="Wang B.B."/>
            <person name="Wang K."/>
            <person name="Wang M."/>
            <person name="Wang X."/>
            <person name="Warfsmann J."/>
            <person name="Weissenbach J."/>
            <person name="White D.D."/>
            <person name="White J.D."/>
            <person name="Wiley G.B."/>
            <person name="Wincker P."/>
            <person name="Xing Y."/>
            <person name="Yang L."/>
            <person name="Yao Z."/>
            <person name="Ying F."/>
            <person name="Zhai J."/>
            <person name="Zhou L."/>
            <person name="Zuber A."/>
            <person name="Denarie J."/>
            <person name="Dixon R.A."/>
            <person name="May G.D."/>
            <person name="Schwartz D.C."/>
            <person name="Rogers J."/>
            <person name="Quetier F."/>
            <person name="Town C.D."/>
            <person name="Roe B.A."/>
        </authorList>
    </citation>
    <scope>NUCLEOTIDE SEQUENCE [LARGE SCALE GENOMIC DNA]</scope>
    <source>
        <strain evidence="2">A17</strain>
        <strain evidence="3 4">cv. Jemalong A17</strain>
    </source>
</reference>
<dbReference type="AlphaFoldDB" id="A0A072UF16"/>
<dbReference type="Proteomes" id="UP000002051">
    <property type="component" value="Chromosome 5"/>
</dbReference>
<feature type="compositionally biased region" description="Low complexity" evidence="1">
    <location>
        <begin position="437"/>
        <end position="458"/>
    </location>
</feature>
<accession>A0A072UF16</accession>
<protein>
    <submittedName>
        <fullName evidence="2 3">Uncharacterized protein</fullName>
    </submittedName>
</protein>